<keyword evidence="2 6" id="KW-0812">Transmembrane</keyword>
<name>A0A6J4KFR2_9BACT</name>
<feature type="transmembrane region" description="Helical" evidence="6">
    <location>
        <begin position="378"/>
        <end position="400"/>
    </location>
</feature>
<keyword evidence="3" id="KW-0133">Cell shape</keyword>
<dbReference type="PANTHER" id="PTHR30474">
    <property type="entry name" value="CELL CYCLE PROTEIN"/>
    <property type="match status" value="1"/>
</dbReference>
<feature type="transmembrane region" description="Helical" evidence="6">
    <location>
        <begin position="412"/>
        <end position="432"/>
    </location>
</feature>
<feature type="transmembrane region" description="Helical" evidence="6">
    <location>
        <begin position="281"/>
        <end position="298"/>
    </location>
</feature>
<dbReference type="AlphaFoldDB" id="A0A6J4KFR2"/>
<feature type="transmembrane region" description="Helical" evidence="6">
    <location>
        <begin position="205"/>
        <end position="221"/>
    </location>
</feature>
<dbReference type="EMBL" id="CADCTV010000156">
    <property type="protein sequence ID" value="CAA9304605.1"/>
    <property type="molecule type" value="Genomic_DNA"/>
</dbReference>
<feature type="non-terminal residue" evidence="7">
    <location>
        <position position="433"/>
    </location>
</feature>
<feature type="transmembrane region" description="Helical" evidence="6">
    <location>
        <begin position="174"/>
        <end position="193"/>
    </location>
</feature>
<dbReference type="GO" id="GO:0032153">
    <property type="term" value="C:cell division site"/>
    <property type="evidence" value="ECO:0007669"/>
    <property type="project" value="TreeGrafter"/>
</dbReference>
<sequence>MLAHISIAMDVWPVHGTSVGAGATFVRDMASLLAWLLLLFVLRKIGYRGSWPVVVLPVLIFCMARPSNFQTFTDPSYQAPAGRKAEANDLKATRARLSTIERAYDDERKAAVFQGPTPPLPDPFTQAMEGQARGALIPRLLTYLPVFLAPLTLLAGFLMSRRGWLLRWFRDRRLWLFLPAMVVFFGLAFAPGARTTGKVFGTTPWELLLPLFIGVWAATVADDAYNLGQMGQAFRPQRVLKLVLYGAIPLIPFLIIHELGLSVVMAGSMAAMLLVGTRRGWWAGLMLGVWALLVFAAFSTDPRSIQRLNLAYQPYQDLESLPEQQAQRWGERANFQIKLFDANILEGGLLGEGAGRGHPETAPNAADDGYITTIAAHWGLAGSVALVLVYTYFIMQMLGVAVREPGAFERTLAAGLALLIAIPFWLATLGGIR</sequence>
<accession>A0A6J4KFR2</accession>
<reference evidence="7" key="1">
    <citation type="submission" date="2020-02" db="EMBL/GenBank/DDBJ databases">
        <authorList>
            <person name="Meier V. D."/>
        </authorList>
    </citation>
    <scope>NUCLEOTIDE SEQUENCE</scope>
    <source>
        <strain evidence="7">AVDCRST_MAG89</strain>
    </source>
</reference>
<dbReference type="GO" id="GO:0005886">
    <property type="term" value="C:plasma membrane"/>
    <property type="evidence" value="ECO:0007669"/>
    <property type="project" value="TreeGrafter"/>
</dbReference>
<feature type="transmembrane region" description="Helical" evidence="6">
    <location>
        <begin position="20"/>
        <end position="42"/>
    </location>
</feature>
<evidence type="ECO:0000256" key="5">
    <source>
        <dbReference type="ARBA" id="ARBA00023136"/>
    </source>
</evidence>
<feature type="transmembrane region" description="Helical" evidence="6">
    <location>
        <begin position="242"/>
        <end position="275"/>
    </location>
</feature>
<organism evidence="7">
    <name type="scientific">uncultured Gemmatimonadota bacterium</name>
    <dbReference type="NCBI Taxonomy" id="203437"/>
    <lineage>
        <taxon>Bacteria</taxon>
        <taxon>Pseudomonadati</taxon>
        <taxon>Gemmatimonadota</taxon>
        <taxon>environmental samples</taxon>
    </lineage>
</organism>
<proteinExistence type="predicted"/>
<comment type="subcellular location">
    <subcellularLocation>
        <location evidence="1">Membrane</location>
        <topology evidence="1">Multi-pass membrane protein</topology>
    </subcellularLocation>
</comment>
<dbReference type="GO" id="GO:0008360">
    <property type="term" value="P:regulation of cell shape"/>
    <property type="evidence" value="ECO:0007669"/>
    <property type="project" value="UniProtKB-KW"/>
</dbReference>
<evidence type="ECO:0000256" key="3">
    <source>
        <dbReference type="ARBA" id="ARBA00022960"/>
    </source>
</evidence>
<dbReference type="GO" id="GO:0015648">
    <property type="term" value="F:lipid-linked peptidoglycan transporter activity"/>
    <property type="evidence" value="ECO:0007669"/>
    <property type="project" value="TreeGrafter"/>
</dbReference>
<evidence type="ECO:0000256" key="4">
    <source>
        <dbReference type="ARBA" id="ARBA00022989"/>
    </source>
</evidence>
<evidence type="ECO:0000256" key="6">
    <source>
        <dbReference type="SAM" id="Phobius"/>
    </source>
</evidence>
<evidence type="ECO:0000256" key="1">
    <source>
        <dbReference type="ARBA" id="ARBA00004141"/>
    </source>
</evidence>
<gene>
    <name evidence="7" type="ORF">AVDCRST_MAG89-714</name>
</gene>
<feature type="transmembrane region" description="Helical" evidence="6">
    <location>
        <begin position="140"/>
        <end position="159"/>
    </location>
</feature>
<dbReference type="InterPro" id="IPR001182">
    <property type="entry name" value="FtsW/RodA"/>
</dbReference>
<protein>
    <submittedName>
        <fullName evidence="7">Uncharacterized protein</fullName>
    </submittedName>
</protein>
<evidence type="ECO:0000256" key="2">
    <source>
        <dbReference type="ARBA" id="ARBA00022692"/>
    </source>
</evidence>
<keyword evidence="4 6" id="KW-1133">Transmembrane helix</keyword>
<evidence type="ECO:0000313" key="7">
    <source>
        <dbReference type="EMBL" id="CAA9304605.1"/>
    </source>
</evidence>
<dbReference type="GO" id="GO:0051301">
    <property type="term" value="P:cell division"/>
    <property type="evidence" value="ECO:0007669"/>
    <property type="project" value="InterPro"/>
</dbReference>
<dbReference type="Pfam" id="PF01098">
    <property type="entry name" value="FTSW_RODA_SPOVE"/>
    <property type="match status" value="1"/>
</dbReference>
<keyword evidence="5 6" id="KW-0472">Membrane</keyword>
<feature type="transmembrane region" description="Helical" evidence="6">
    <location>
        <begin position="49"/>
        <end position="67"/>
    </location>
</feature>